<evidence type="ECO:0000259" key="8">
    <source>
        <dbReference type="PROSITE" id="PS51144"/>
    </source>
</evidence>
<dbReference type="EMBL" id="CAXLJM020000001">
    <property type="protein sequence ID" value="CAL8068450.1"/>
    <property type="molecule type" value="Genomic_DNA"/>
</dbReference>
<evidence type="ECO:0000313" key="9">
    <source>
        <dbReference type="EMBL" id="CAL8068450.1"/>
    </source>
</evidence>
<keyword evidence="3" id="KW-0479">Metal-binding</keyword>
<evidence type="ECO:0000256" key="3">
    <source>
        <dbReference type="ARBA" id="ARBA00022723"/>
    </source>
</evidence>
<sequence length="306" mass="33438">MGALTAAAVLLIAAYHIPQTTSQVFCYSDEACGPTSSIWNGACQTGTRQSPIDLPYFPLSIFAPPITMNLKNYRGSSFRMQNNGHTIAIDFNGVGPSTTPLPFPDPINRNKEIRQYTFASAHFHWGRTDGNGSEHCIQNKCTAMELHLVHYLTSYGSQAAAVASGDPNALAVIGVLIEKSGTNSILTGAGLKSDALSPIVRNLQSVEEAETVIQVNEALDFTPMLKDTHGIFKLPVQVYTYKGSLTTPACNEQVNWYVMRRPALTSSNDVLRFRSLPRDEEGRVLSENHRPRQALNGRTVKLSVVV</sequence>
<keyword evidence="7" id="KW-0732">Signal</keyword>
<dbReference type="InterPro" id="IPR036398">
    <property type="entry name" value="CA_dom_sf"/>
</dbReference>
<dbReference type="CDD" id="cd00326">
    <property type="entry name" value="alpha_CA"/>
    <property type="match status" value="1"/>
</dbReference>
<dbReference type="PROSITE" id="PS51144">
    <property type="entry name" value="ALPHA_CA_2"/>
    <property type="match status" value="1"/>
</dbReference>
<accession>A0ABP1PI68</accession>
<dbReference type="SMART" id="SM01057">
    <property type="entry name" value="Carb_anhydrase"/>
    <property type="match status" value="1"/>
</dbReference>
<protein>
    <recommendedName>
        <fullName evidence="2">carbonic anhydrase</fullName>
        <ecNumber evidence="2">4.2.1.1</ecNumber>
    </recommendedName>
</protein>
<evidence type="ECO:0000256" key="2">
    <source>
        <dbReference type="ARBA" id="ARBA00012925"/>
    </source>
</evidence>
<gene>
    <name evidence="9" type="ORF">ODALV1_LOCUS278</name>
</gene>
<evidence type="ECO:0000256" key="4">
    <source>
        <dbReference type="ARBA" id="ARBA00022833"/>
    </source>
</evidence>
<dbReference type="Gene3D" id="3.10.200.10">
    <property type="entry name" value="Alpha carbonic anhydrase"/>
    <property type="match status" value="1"/>
</dbReference>
<comment type="catalytic activity">
    <reaction evidence="6">
        <text>hydrogencarbonate + H(+) = CO2 + H2O</text>
        <dbReference type="Rhea" id="RHEA:10748"/>
        <dbReference type="ChEBI" id="CHEBI:15377"/>
        <dbReference type="ChEBI" id="CHEBI:15378"/>
        <dbReference type="ChEBI" id="CHEBI:16526"/>
        <dbReference type="ChEBI" id="CHEBI:17544"/>
        <dbReference type="EC" id="4.2.1.1"/>
    </reaction>
</comment>
<keyword evidence="10" id="KW-1185">Reference proteome</keyword>
<dbReference type="Pfam" id="PF00194">
    <property type="entry name" value="Carb_anhydrase"/>
    <property type="match status" value="1"/>
</dbReference>
<dbReference type="Proteomes" id="UP001642540">
    <property type="component" value="Unassembled WGS sequence"/>
</dbReference>
<evidence type="ECO:0000256" key="7">
    <source>
        <dbReference type="SAM" id="SignalP"/>
    </source>
</evidence>
<dbReference type="PANTHER" id="PTHR18952">
    <property type="entry name" value="CARBONIC ANHYDRASE"/>
    <property type="match status" value="1"/>
</dbReference>
<reference evidence="9 10" key="1">
    <citation type="submission" date="2024-08" db="EMBL/GenBank/DDBJ databases">
        <authorList>
            <person name="Cucini C."/>
            <person name="Frati F."/>
        </authorList>
    </citation>
    <scope>NUCLEOTIDE SEQUENCE [LARGE SCALE GENOMIC DNA]</scope>
</reference>
<evidence type="ECO:0000313" key="10">
    <source>
        <dbReference type="Proteomes" id="UP001642540"/>
    </source>
</evidence>
<comment type="caution">
    <text evidence="9">The sequence shown here is derived from an EMBL/GenBank/DDBJ whole genome shotgun (WGS) entry which is preliminary data.</text>
</comment>
<feature type="signal peptide" evidence="7">
    <location>
        <begin position="1"/>
        <end position="22"/>
    </location>
</feature>
<comment type="similarity">
    <text evidence="1">Belongs to the alpha-carbonic anhydrase family.</text>
</comment>
<dbReference type="PANTHER" id="PTHR18952:SF265">
    <property type="entry name" value="CARBONIC ANHYDRASE"/>
    <property type="match status" value="1"/>
</dbReference>
<dbReference type="EC" id="4.2.1.1" evidence="2"/>
<feature type="chain" id="PRO_5047005571" description="carbonic anhydrase" evidence="7">
    <location>
        <begin position="23"/>
        <end position="306"/>
    </location>
</feature>
<proteinExistence type="inferred from homology"/>
<keyword evidence="5" id="KW-0456">Lyase</keyword>
<organism evidence="9 10">
    <name type="scientific">Orchesella dallaii</name>
    <dbReference type="NCBI Taxonomy" id="48710"/>
    <lineage>
        <taxon>Eukaryota</taxon>
        <taxon>Metazoa</taxon>
        <taxon>Ecdysozoa</taxon>
        <taxon>Arthropoda</taxon>
        <taxon>Hexapoda</taxon>
        <taxon>Collembola</taxon>
        <taxon>Entomobryomorpha</taxon>
        <taxon>Entomobryoidea</taxon>
        <taxon>Orchesellidae</taxon>
        <taxon>Orchesellinae</taxon>
        <taxon>Orchesella</taxon>
    </lineage>
</organism>
<evidence type="ECO:0000256" key="1">
    <source>
        <dbReference type="ARBA" id="ARBA00010718"/>
    </source>
</evidence>
<dbReference type="InterPro" id="IPR001148">
    <property type="entry name" value="CA_dom"/>
</dbReference>
<feature type="domain" description="Alpha-carbonic anhydrase" evidence="8">
    <location>
        <begin position="23"/>
        <end position="304"/>
    </location>
</feature>
<evidence type="ECO:0000256" key="5">
    <source>
        <dbReference type="ARBA" id="ARBA00023239"/>
    </source>
</evidence>
<name>A0ABP1PI68_9HEXA</name>
<evidence type="ECO:0000256" key="6">
    <source>
        <dbReference type="ARBA" id="ARBA00048348"/>
    </source>
</evidence>
<dbReference type="SUPFAM" id="SSF51069">
    <property type="entry name" value="Carbonic anhydrase"/>
    <property type="match status" value="1"/>
</dbReference>
<keyword evidence="4" id="KW-0862">Zinc</keyword>
<dbReference type="InterPro" id="IPR023561">
    <property type="entry name" value="Carbonic_anhydrase_a-class"/>
</dbReference>